<proteinExistence type="predicted"/>
<dbReference type="Pfam" id="PF13855">
    <property type="entry name" value="LRR_8"/>
    <property type="match status" value="3"/>
</dbReference>
<dbReference type="Gene3D" id="3.80.10.10">
    <property type="entry name" value="Ribonuclease Inhibitor"/>
    <property type="match status" value="3"/>
</dbReference>
<keyword evidence="2" id="KW-0732">Signal</keyword>
<sequence>MLNKFSITTQIFPHLEMIDLSQCGHAAGWEWDIPDKTVLRNITQLYLRGPDITYKGIRKVLQSLDSLMYLRLNNMEKWIRKDLLATVCKIPTLRKLDLFRNNVPNISAKLVACSQLSELDLTSTSMTELSKGSIQPMKRLSFLTLENNFLTKVPDDIRSLSSLKILNLGVNTISELSCEDFTNTTRLRELYLNGNYIPKLDRCVFKSLDDLQVLDLSGNLLWTFGDAFKTGLKSLEFLDLSNNFVDVLEKGDFQSLGSLRSLDVVSKRTRRVKHKTFDGLTNLGNLSVSLPFYFEDKFITLQRLENLTVYFDVDGFKGSQPSNYKAFFHLKSLRAFTVICKVYNMGFPQDIPMLRAMRHLEDFTAENFYIFAPDANLSALRCLKLSNNEITVINETVFQFLPALAYLDLGNNPFTCDCSNAGFIQWVLSNNQTQGNKLLDFDVLSCWMDISFLCFISSTSLVLLTLLASFFYHFLRHIILLHSPVHRSHSDIIMLHSPVQRSHKVGGKDCRVSEPMRDLDPASNSEVASDGRQLSELSNMEDRGDGGEAAGLSEETEEAQGQSSLGRKVPSSADPSRQTQPALS</sequence>
<evidence type="ECO:0000256" key="4">
    <source>
        <dbReference type="SAM" id="MobiDB-lite"/>
    </source>
</evidence>
<protein>
    <recommendedName>
        <fullName evidence="8">LRRCT domain-containing protein</fullName>
    </recommendedName>
</protein>
<feature type="transmembrane region" description="Helical" evidence="5">
    <location>
        <begin position="450"/>
        <end position="475"/>
    </location>
</feature>
<dbReference type="InterPro" id="IPR003591">
    <property type="entry name" value="Leu-rich_rpt_typical-subtyp"/>
</dbReference>
<dbReference type="SUPFAM" id="SSF52058">
    <property type="entry name" value="L domain-like"/>
    <property type="match status" value="2"/>
</dbReference>
<evidence type="ECO:0000256" key="1">
    <source>
        <dbReference type="ARBA" id="ARBA00022614"/>
    </source>
</evidence>
<dbReference type="InterPro" id="IPR050541">
    <property type="entry name" value="LRR_TM_domain-containing"/>
</dbReference>
<dbReference type="InterPro" id="IPR001611">
    <property type="entry name" value="Leu-rich_rpt"/>
</dbReference>
<evidence type="ECO:0000313" key="6">
    <source>
        <dbReference type="EMBL" id="KAA8578907.1"/>
    </source>
</evidence>
<keyword evidence="5" id="KW-1133">Transmembrane helix</keyword>
<evidence type="ECO:0000256" key="5">
    <source>
        <dbReference type="SAM" id="Phobius"/>
    </source>
</evidence>
<dbReference type="Proteomes" id="UP000327493">
    <property type="component" value="Unassembled WGS sequence"/>
</dbReference>
<comment type="caution">
    <text evidence="6">The sequence shown here is derived from an EMBL/GenBank/DDBJ whole genome shotgun (WGS) entry which is preliminary data.</text>
</comment>
<dbReference type="AlphaFoldDB" id="A0A5J5CB87"/>
<evidence type="ECO:0000256" key="3">
    <source>
        <dbReference type="ARBA" id="ARBA00022737"/>
    </source>
</evidence>
<evidence type="ECO:0008006" key="8">
    <source>
        <dbReference type="Google" id="ProtNLM"/>
    </source>
</evidence>
<evidence type="ECO:0000313" key="7">
    <source>
        <dbReference type="Proteomes" id="UP000327493"/>
    </source>
</evidence>
<gene>
    <name evidence="6" type="ORF">FQN60_007918</name>
</gene>
<feature type="compositionally biased region" description="Basic and acidic residues" evidence="4">
    <location>
        <begin position="506"/>
        <end position="520"/>
    </location>
</feature>
<dbReference type="PANTHER" id="PTHR24369:SF210">
    <property type="entry name" value="CHAOPTIN-RELATED"/>
    <property type="match status" value="1"/>
</dbReference>
<dbReference type="SMART" id="SM00369">
    <property type="entry name" value="LRR_TYP"/>
    <property type="match status" value="7"/>
</dbReference>
<dbReference type="GO" id="GO:0005886">
    <property type="term" value="C:plasma membrane"/>
    <property type="evidence" value="ECO:0007669"/>
    <property type="project" value="TreeGrafter"/>
</dbReference>
<keyword evidence="5" id="KW-0812">Transmembrane</keyword>
<dbReference type="InterPro" id="IPR032675">
    <property type="entry name" value="LRR_dom_sf"/>
</dbReference>
<name>A0A5J5CB87_9PERO</name>
<evidence type="ECO:0000256" key="2">
    <source>
        <dbReference type="ARBA" id="ARBA00022729"/>
    </source>
</evidence>
<dbReference type="PANTHER" id="PTHR24369">
    <property type="entry name" value="ANTIGEN BSP, PUTATIVE-RELATED"/>
    <property type="match status" value="1"/>
</dbReference>
<organism evidence="6 7">
    <name type="scientific">Etheostoma spectabile</name>
    <name type="common">orangethroat darter</name>
    <dbReference type="NCBI Taxonomy" id="54343"/>
    <lineage>
        <taxon>Eukaryota</taxon>
        <taxon>Metazoa</taxon>
        <taxon>Chordata</taxon>
        <taxon>Craniata</taxon>
        <taxon>Vertebrata</taxon>
        <taxon>Euteleostomi</taxon>
        <taxon>Actinopterygii</taxon>
        <taxon>Neopterygii</taxon>
        <taxon>Teleostei</taxon>
        <taxon>Neoteleostei</taxon>
        <taxon>Acanthomorphata</taxon>
        <taxon>Eupercaria</taxon>
        <taxon>Perciformes</taxon>
        <taxon>Percoidei</taxon>
        <taxon>Percidae</taxon>
        <taxon>Etheostomatinae</taxon>
        <taxon>Etheostoma</taxon>
    </lineage>
</organism>
<dbReference type="EMBL" id="VOFY01000064">
    <property type="protein sequence ID" value="KAA8578907.1"/>
    <property type="molecule type" value="Genomic_DNA"/>
</dbReference>
<feature type="compositionally biased region" description="Polar residues" evidence="4">
    <location>
        <begin position="573"/>
        <end position="584"/>
    </location>
</feature>
<accession>A0A5J5CB87</accession>
<feature type="region of interest" description="Disordered" evidence="4">
    <location>
        <begin position="503"/>
        <end position="584"/>
    </location>
</feature>
<reference evidence="6 7" key="1">
    <citation type="submission" date="2019-08" db="EMBL/GenBank/DDBJ databases">
        <title>A chromosome-level genome assembly, high-density linkage maps, and genome scans reveal the genomic architecture of hybrid incompatibilities underlying speciation via character displacement in darters (Percidae: Etheostominae).</title>
        <authorList>
            <person name="Moran R.L."/>
            <person name="Catchen J.M."/>
            <person name="Fuller R.C."/>
        </authorList>
    </citation>
    <scope>NUCLEOTIDE SEQUENCE [LARGE SCALE GENOMIC DNA]</scope>
    <source>
        <strain evidence="6">EspeVRDwgs_2016</strain>
        <tissue evidence="6">Muscle</tissue>
    </source>
</reference>
<keyword evidence="3" id="KW-0677">Repeat</keyword>
<keyword evidence="7" id="KW-1185">Reference proteome</keyword>
<keyword evidence="1" id="KW-0433">Leucine-rich repeat</keyword>
<keyword evidence="5" id="KW-0472">Membrane</keyword>